<protein>
    <recommendedName>
        <fullName evidence="4">Glycine zipper 2TM domain-containing protein</fullName>
    </recommendedName>
</protein>
<feature type="compositionally biased region" description="Basic and acidic residues" evidence="1">
    <location>
        <begin position="32"/>
        <end position="47"/>
    </location>
</feature>
<organism evidence="2 3">
    <name type="scientific">Septoria linicola</name>
    <dbReference type="NCBI Taxonomy" id="215465"/>
    <lineage>
        <taxon>Eukaryota</taxon>
        <taxon>Fungi</taxon>
        <taxon>Dikarya</taxon>
        <taxon>Ascomycota</taxon>
        <taxon>Pezizomycotina</taxon>
        <taxon>Dothideomycetes</taxon>
        <taxon>Dothideomycetidae</taxon>
        <taxon>Mycosphaerellales</taxon>
        <taxon>Mycosphaerellaceae</taxon>
        <taxon>Septoria</taxon>
    </lineage>
</organism>
<keyword evidence="3" id="KW-1185">Reference proteome</keyword>
<feature type="compositionally biased region" description="Acidic residues" evidence="1">
    <location>
        <begin position="163"/>
        <end position="172"/>
    </location>
</feature>
<evidence type="ECO:0000313" key="2">
    <source>
        <dbReference type="EMBL" id="USW49447.1"/>
    </source>
</evidence>
<feature type="compositionally biased region" description="Basic and acidic residues" evidence="1">
    <location>
        <begin position="292"/>
        <end position="317"/>
    </location>
</feature>
<name>A0A9Q9AHR5_9PEZI</name>
<evidence type="ECO:0000313" key="3">
    <source>
        <dbReference type="Proteomes" id="UP001056384"/>
    </source>
</evidence>
<feature type="compositionally biased region" description="Basic and acidic residues" evidence="1">
    <location>
        <begin position="186"/>
        <end position="209"/>
    </location>
</feature>
<dbReference type="PANTHER" id="PTHR37014:SF10">
    <property type="entry name" value="RICH PROTEIN MS8, PUTATIVE (AFU_ORTHOLOGUE AFUA_7G05650)-RELATED"/>
    <property type="match status" value="1"/>
</dbReference>
<dbReference type="EMBL" id="CP099419">
    <property type="protein sequence ID" value="USW49447.1"/>
    <property type="molecule type" value="Genomic_DNA"/>
</dbReference>
<reference evidence="2" key="1">
    <citation type="submission" date="2022-06" db="EMBL/GenBank/DDBJ databases">
        <title>Complete genome sequences of two strains of the flax pathogen Septoria linicola.</title>
        <authorList>
            <person name="Lapalu N."/>
            <person name="Simon A."/>
            <person name="Demenou B."/>
            <person name="Paumier D."/>
            <person name="Guillot M.-P."/>
            <person name="Gout L."/>
            <person name="Valade R."/>
        </authorList>
    </citation>
    <scope>NUCLEOTIDE SEQUENCE</scope>
    <source>
        <strain evidence="2">SE15195</strain>
    </source>
</reference>
<sequence length="351" mass="39968">MSQAPRPDHYSSSNGGPPPGQGHYNQYPESGYDDRFEQGPMPSREHGYVPYQDTYSRGAPRDSYPPPPRDSDQFSSRESFTSGPPRSHYAYGERDGNRPYAPSEPRPHSFNQMQPYDDDKAEAGWQDWQQQDQRQRADYYTHRSGRSTSSAGYGRGRRRSDDDYYSEDEDEYEDRRWRHGNRRSRRYSDDDFLTEKALRYPSDPKKGGRDFFGASEGERGIATNLLGGAGGAFIGNRLGRGGAIGTIGGAAVGAILAQAAERQYSKRKEEKVYVKRSADDPYAVPAGPYPQRGRDMDDVRETGRDVEKPSGFRERLRSLSRSARARTRSRSRSRPARRSPSIESDERYHYR</sequence>
<feature type="compositionally biased region" description="Polar residues" evidence="1">
    <location>
        <begin position="73"/>
        <end position="84"/>
    </location>
</feature>
<feature type="compositionally biased region" description="Basic and acidic residues" evidence="1">
    <location>
        <begin position="263"/>
        <end position="279"/>
    </location>
</feature>
<feature type="region of interest" description="Disordered" evidence="1">
    <location>
        <begin position="263"/>
        <end position="351"/>
    </location>
</feature>
<dbReference type="AlphaFoldDB" id="A0A9Q9AHR5"/>
<dbReference type="PANTHER" id="PTHR37014">
    <property type="entry name" value="EXPRESSION LETHALITY PROTEIN HEL10, PUTATIVE (AFU_ORTHOLOGUE AFUA_1G06580)-RELATED"/>
    <property type="match status" value="1"/>
</dbReference>
<gene>
    <name evidence="2" type="ORF">Slin15195_G027660</name>
</gene>
<feature type="region of interest" description="Disordered" evidence="1">
    <location>
        <begin position="1"/>
        <end position="212"/>
    </location>
</feature>
<feature type="compositionally biased region" description="Basic residues" evidence="1">
    <location>
        <begin position="323"/>
        <end position="337"/>
    </location>
</feature>
<evidence type="ECO:0000256" key="1">
    <source>
        <dbReference type="SAM" id="MobiDB-lite"/>
    </source>
</evidence>
<dbReference type="Proteomes" id="UP001056384">
    <property type="component" value="Chromosome 2"/>
</dbReference>
<evidence type="ECO:0008006" key="4">
    <source>
        <dbReference type="Google" id="ProtNLM"/>
    </source>
</evidence>
<accession>A0A9Q9AHR5</accession>
<proteinExistence type="predicted"/>